<feature type="domain" description="Calcineurin-like phosphoesterase" evidence="2">
    <location>
        <begin position="283"/>
        <end position="455"/>
    </location>
</feature>
<comment type="caution">
    <text evidence="3">The sequence shown here is derived from an EMBL/GenBank/DDBJ whole genome shotgun (WGS) entry which is preliminary data.</text>
</comment>
<dbReference type="Pfam" id="PF00149">
    <property type="entry name" value="Metallophos"/>
    <property type="match status" value="1"/>
</dbReference>
<reference evidence="3" key="1">
    <citation type="journal article" date="2015" name="Nature">
        <title>Complex archaea that bridge the gap between prokaryotes and eukaryotes.</title>
        <authorList>
            <person name="Spang A."/>
            <person name="Saw J.H."/>
            <person name="Jorgensen S.L."/>
            <person name="Zaremba-Niedzwiedzka K."/>
            <person name="Martijn J."/>
            <person name="Lind A.E."/>
            <person name="van Eijk R."/>
            <person name="Schleper C."/>
            <person name="Guy L."/>
            <person name="Ettema T.J."/>
        </authorList>
    </citation>
    <scope>NUCLEOTIDE SEQUENCE</scope>
</reference>
<evidence type="ECO:0000256" key="1">
    <source>
        <dbReference type="ARBA" id="ARBA00022729"/>
    </source>
</evidence>
<keyword evidence="1" id="KW-0732">Signal</keyword>
<dbReference type="SUPFAM" id="SSF56300">
    <property type="entry name" value="Metallo-dependent phosphatases"/>
    <property type="match status" value="1"/>
</dbReference>
<sequence>MHKRSVTPLLVLAAALLAAPLACTQAPADPLKGATSQPPPVDLLEGATWSYSTDDGKTFSAEGPTVDPGEKVVIVAAAKFDVADPAPIAGLTLTTGLSPQVATDLSLNGKPFAPPLKEMTYREIPGVDPALLVSGPNVLTMTFGIMNGHDEARPLPPMTTTLIALKGENVAFQTGPALGYFDAEHFTVTCRTNVPIAVTLRARPIDAKGAAEILVASDKALMHRVKVKRAQGVDAYEFRLEAAFGKAVTTTDWLMAPRWSDVTDGTMRFAAAADSRTIPHQWRAVSLAIAAAKPQLLVFAGDMVTAGRSDWEWDEQYFGPAKEMLATVPTYAVIGNHEEEAPVYPELFYTPTPDGRGKNWSQQVGDVLLIGIVGHTSFAPGTDNHKWLERTLAESKAKFIFLFNHYPGWSSRGTTALNEQGVPRDKITHQSRTILMPLLEKYNATAYVAGHHHYYERSEPAAGVTSIITGGAGAPMSSRSQPDLTNNPHSKGVVSRLHFCLFEVSGDTCTMKVITPDGEVFDTRTWQAREVK</sequence>
<proteinExistence type="predicted"/>
<gene>
    <name evidence="3" type="ORF">LCGC14_0017420</name>
</gene>
<protein>
    <recommendedName>
        <fullName evidence="2">Calcineurin-like phosphoesterase domain-containing protein</fullName>
    </recommendedName>
</protein>
<dbReference type="Gene3D" id="3.60.21.10">
    <property type="match status" value="1"/>
</dbReference>
<dbReference type="AlphaFoldDB" id="A0A0F9Z2F3"/>
<dbReference type="InterPro" id="IPR029052">
    <property type="entry name" value="Metallo-depent_PP-like"/>
</dbReference>
<accession>A0A0F9Z2F3</accession>
<evidence type="ECO:0000259" key="2">
    <source>
        <dbReference type="Pfam" id="PF00149"/>
    </source>
</evidence>
<dbReference type="PANTHER" id="PTHR22953:SF153">
    <property type="entry name" value="PURPLE ACID PHOSPHATASE"/>
    <property type="match status" value="1"/>
</dbReference>
<name>A0A0F9Z2F3_9ZZZZ</name>
<dbReference type="EMBL" id="LAZR01000003">
    <property type="protein sequence ID" value="KKO11264.1"/>
    <property type="molecule type" value="Genomic_DNA"/>
</dbReference>
<evidence type="ECO:0000313" key="3">
    <source>
        <dbReference type="EMBL" id="KKO11264.1"/>
    </source>
</evidence>
<dbReference type="InterPro" id="IPR004843">
    <property type="entry name" value="Calcineurin-like_PHP"/>
</dbReference>
<dbReference type="InterPro" id="IPR039331">
    <property type="entry name" value="PAPs-like"/>
</dbReference>
<dbReference type="GO" id="GO:0003993">
    <property type="term" value="F:acid phosphatase activity"/>
    <property type="evidence" value="ECO:0007669"/>
    <property type="project" value="InterPro"/>
</dbReference>
<organism evidence="3">
    <name type="scientific">marine sediment metagenome</name>
    <dbReference type="NCBI Taxonomy" id="412755"/>
    <lineage>
        <taxon>unclassified sequences</taxon>
        <taxon>metagenomes</taxon>
        <taxon>ecological metagenomes</taxon>
    </lineage>
</organism>
<dbReference type="PANTHER" id="PTHR22953">
    <property type="entry name" value="ACID PHOSPHATASE RELATED"/>
    <property type="match status" value="1"/>
</dbReference>